<dbReference type="OrthoDB" id="9805931at2"/>
<evidence type="ECO:0000313" key="6">
    <source>
        <dbReference type="Proteomes" id="UP000253919"/>
    </source>
</evidence>
<feature type="signal peptide" evidence="3">
    <location>
        <begin position="1"/>
        <end position="22"/>
    </location>
</feature>
<keyword evidence="1 3" id="KW-0732">Signal</keyword>
<reference evidence="5 6" key="1">
    <citation type="submission" date="2018-04" db="EMBL/GenBank/DDBJ databases">
        <title>Adhaeribacter sp. HMF7616 genome sequencing and assembly.</title>
        <authorList>
            <person name="Kang H."/>
            <person name="Kang J."/>
            <person name="Cha I."/>
            <person name="Kim H."/>
            <person name="Joh K."/>
        </authorList>
    </citation>
    <scope>NUCLEOTIDE SEQUENCE [LARGE SCALE GENOMIC DNA]</scope>
    <source>
        <strain evidence="5 6">HMF7616</strain>
    </source>
</reference>
<gene>
    <name evidence="5" type="ORF">AHMF7616_04694</name>
</gene>
<feature type="compositionally biased region" description="Basic residues" evidence="2">
    <location>
        <begin position="534"/>
        <end position="544"/>
    </location>
</feature>
<dbReference type="GO" id="GO:0015920">
    <property type="term" value="P:lipopolysaccharide transport"/>
    <property type="evidence" value="ECO:0007669"/>
    <property type="project" value="TreeGrafter"/>
</dbReference>
<dbReference type="GO" id="GO:0017089">
    <property type="term" value="F:glycolipid transfer activity"/>
    <property type="evidence" value="ECO:0007669"/>
    <property type="project" value="TreeGrafter"/>
</dbReference>
<proteinExistence type="predicted"/>
<dbReference type="PANTHER" id="PTHR36504:SF1">
    <property type="entry name" value="LIPOPOLYSACCHARIDE EXPORT SYSTEM PROTEIN LPTA"/>
    <property type="match status" value="1"/>
</dbReference>
<dbReference type="InterPro" id="IPR005653">
    <property type="entry name" value="OstA-like_N"/>
</dbReference>
<dbReference type="EMBL" id="QASA01000001">
    <property type="protein sequence ID" value="RDC66063.1"/>
    <property type="molecule type" value="Genomic_DNA"/>
</dbReference>
<evidence type="ECO:0000256" key="3">
    <source>
        <dbReference type="SAM" id="SignalP"/>
    </source>
</evidence>
<evidence type="ECO:0000313" key="5">
    <source>
        <dbReference type="EMBL" id="RDC66063.1"/>
    </source>
</evidence>
<organism evidence="5 6">
    <name type="scientific">Adhaeribacter pallidiroseus</name>
    <dbReference type="NCBI Taxonomy" id="2072847"/>
    <lineage>
        <taxon>Bacteria</taxon>
        <taxon>Pseudomonadati</taxon>
        <taxon>Bacteroidota</taxon>
        <taxon>Cytophagia</taxon>
        <taxon>Cytophagales</taxon>
        <taxon>Hymenobacteraceae</taxon>
        <taxon>Adhaeribacter</taxon>
    </lineage>
</organism>
<dbReference type="PANTHER" id="PTHR36504">
    <property type="entry name" value="LIPOPOLYSACCHARIDE EXPORT SYSTEM PROTEIN LPTA"/>
    <property type="match status" value="1"/>
</dbReference>
<evidence type="ECO:0000256" key="1">
    <source>
        <dbReference type="ARBA" id="ARBA00022729"/>
    </source>
</evidence>
<comment type="caution">
    <text evidence="5">The sequence shown here is derived from an EMBL/GenBank/DDBJ whole genome shotgun (WGS) entry which is preliminary data.</text>
</comment>
<feature type="domain" description="Organic solvent tolerance-like N-terminal" evidence="4">
    <location>
        <begin position="27"/>
        <end position="182"/>
    </location>
</feature>
<protein>
    <recommendedName>
        <fullName evidence="4">Organic solvent tolerance-like N-terminal domain-containing protein</fullName>
    </recommendedName>
</protein>
<dbReference type="AlphaFoldDB" id="A0A369QM87"/>
<dbReference type="Proteomes" id="UP000253919">
    <property type="component" value="Unassembled WGS sequence"/>
</dbReference>
<accession>A0A369QM87</accession>
<name>A0A369QM87_9BACT</name>
<sequence length="544" mass="61149">MKNTKIFFSLIFFLITTFSLFAQQAQEQIQLVKAGSLQAGNKNGASFTRLIDNVHLKQKETDLYCDSAHLYRESNTVEVFSRVRVTQGTLTITSNTGVYNGNQQKAVFKGNVTLQDEKMTLTTPSLSYDMVARTSRYTEGGTIVEEGTNLTSQFGNYNVNSKLLAFKGNVHLVSPDADITSDTLQYNTVSKLVFFVAPTKIKNEDGLLTAKGGTYNTVTKESIFQGSRVETPDYIVDADYSVYNRAAEYLYANGKVKLTSKDPENKTIITGNTLQSWKNKGRTKIYGSPVMRSLVSNDTLYISGDTLVAVNHDKVAKQKDPKLKDFVYAYYDVRIFKSDLQGKCDSLTYNVTDSVMHLRRDPVVWSEKSQLLADSMNMFIRNKTLDKMYMYNNAFIISEDTLKNLNQVKGRNMEAFFKAGQIAKVNVNGNGESIYFALEGDTATTGMNRSISSDLILRFKEGKVNTVSLLTNPEASFIPPHELKEPDKRLKGFNWRITEQPTKELVLAKRTPKQATKTPEKASTLKTEPTPKKSLFKRNNKKSK</sequence>
<feature type="chain" id="PRO_5017033955" description="Organic solvent tolerance-like N-terminal domain-containing protein" evidence="3">
    <location>
        <begin position="23"/>
        <end position="544"/>
    </location>
</feature>
<feature type="region of interest" description="Disordered" evidence="2">
    <location>
        <begin position="507"/>
        <end position="544"/>
    </location>
</feature>
<dbReference type="Gene3D" id="2.60.450.10">
    <property type="entry name" value="Lipopolysaccharide (LPS) transport protein A like domain"/>
    <property type="match status" value="2"/>
</dbReference>
<dbReference type="GO" id="GO:0030288">
    <property type="term" value="C:outer membrane-bounded periplasmic space"/>
    <property type="evidence" value="ECO:0007669"/>
    <property type="project" value="TreeGrafter"/>
</dbReference>
<dbReference type="GO" id="GO:0009279">
    <property type="term" value="C:cell outer membrane"/>
    <property type="evidence" value="ECO:0007669"/>
    <property type="project" value="TreeGrafter"/>
</dbReference>
<keyword evidence="6" id="KW-1185">Reference proteome</keyword>
<dbReference type="Pfam" id="PF13100">
    <property type="entry name" value="OstA_2"/>
    <property type="match status" value="1"/>
</dbReference>
<dbReference type="InterPro" id="IPR052037">
    <property type="entry name" value="LPS_export_LptA"/>
</dbReference>
<evidence type="ECO:0000259" key="4">
    <source>
        <dbReference type="Pfam" id="PF13100"/>
    </source>
</evidence>
<evidence type="ECO:0000256" key="2">
    <source>
        <dbReference type="SAM" id="MobiDB-lite"/>
    </source>
</evidence>